<dbReference type="GeneID" id="69039122"/>
<proteinExistence type="predicted"/>
<protein>
    <submittedName>
        <fullName evidence="1">Uncharacterized protein</fullName>
    </submittedName>
</protein>
<organism evidence="1 2">
    <name type="scientific">Ajellomyces capsulatus (strain G186AR / H82 / ATCC MYA-2454 / RMSCC 2432)</name>
    <name type="common">Darling's disease fungus</name>
    <name type="synonym">Histoplasma capsulatum</name>
    <dbReference type="NCBI Taxonomy" id="447093"/>
    <lineage>
        <taxon>Eukaryota</taxon>
        <taxon>Fungi</taxon>
        <taxon>Dikarya</taxon>
        <taxon>Ascomycota</taxon>
        <taxon>Pezizomycotina</taxon>
        <taxon>Eurotiomycetes</taxon>
        <taxon>Eurotiomycetidae</taxon>
        <taxon>Onygenales</taxon>
        <taxon>Ajellomycetaceae</taxon>
        <taxon>Histoplasma</taxon>
    </lineage>
</organism>
<dbReference type="HOGENOM" id="CLU_2319698_0_0_1"/>
<name>C0NSH6_AJECG</name>
<dbReference type="AlphaFoldDB" id="C0NSH6"/>
<evidence type="ECO:0000313" key="2">
    <source>
        <dbReference type="Proteomes" id="UP000001631"/>
    </source>
</evidence>
<dbReference type="RefSeq" id="XP_045286323.1">
    <property type="nucleotide sequence ID" value="XM_045433155.1"/>
</dbReference>
<dbReference type="EMBL" id="GG663370">
    <property type="protein sequence ID" value="EEH05842.1"/>
    <property type="molecule type" value="Genomic_DNA"/>
</dbReference>
<accession>C0NSH6</accession>
<dbReference type="Proteomes" id="UP000001631">
    <property type="component" value="Unassembled WGS sequence"/>
</dbReference>
<evidence type="ECO:0000313" key="1">
    <source>
        <dbReference type="EMBL" id="EEH05842.1"/>
    </source>
</evidence>
<keyword evidence="2" id="KW-1185">Reference proteome</keyword>
<reference evidence="1" key="1">
    <citation type="submission" date="2009-02" db="EMBL/GenBank/DDBJ databases">
        <title>The Genome Sequence of Ajellomyces capsulatus strain G186AR.</title>
        <authorList>
            <consortium name="The Broad Institute Genome Sequencing Platform"/>
            <person name="Champion M."/>
            <person name="Cuomo C."/>
            <person name="Ma L.-J."/>
            <person name="Henn M.R."/>
            <person name="Sil A."/>
            <person name="Goldman B."/>
            <person name="Young S.K."/>
            <person name="Kodira C.D."/>
            <person name="Zeng Q."/>
            <person name="Koehrsen M."/>
            <person name="Alvarado L."/>
            <person name="Berlin A."/>
            <person name="Borenstein D."/>
            <person name="Chen Z."/>
            <person name="Engels R."/>
            <person name="Freedman E."/>
            <person name="Gellesch M."/>
            <person name="Goldberg J."/>
            <person name="Griggs A."/>
            <person name="Gujja S."/>
            <person name="Heiman D."/>
            <person name="Hepburn T."/>
            <person name="Howarth C."/>
            <person name="Jen D."/>
            <person name="Larson L."/>
            <person name="Lewis B."/>
            <person name="Mehta T."/>
            <person name="Park D."/>
            <person name="Pearson M."/>
            <person name="Roberts A."/>
            <person name="Saif S."/>
            <person name="Shea T."/>
            <person name="Shenoy N."/>
            <person name="Sisk P."/>
            <person name="Stolte C."/>
            <person name="Sykes S."/>
            <person name="Walk T."/>
            <person name="White J."/>
            <person name="Yandava C."/>
            <person name="Klein B."/>
            <person name="McEwen J.G."/>
            <person name="Puccia R."/>
            <person name="Goldman G.H."/>
            <person name="Felipe M.S."/>
            <person name="Nino-Vega G."/>
            <person name="San-Blas G."/>
            <person name="Taylor J."/>
            <person name="Mendoza L."/>
            <person name="Galagan J."/>
            <person name="Nusbaum C."/>
            <person name="Birren B."/>
        </authorList>
    </citation>
    <scope>NUCLEOTIDE SEQUENCE</scope>
    <source>
        <strain evidence="1">G186AR</strain>
    </source>
</reference>
<dbReference type="InParanoid" id="C0NSH6"/>
<sequence>MMPVALTMRTSKETWLNFIVGTSHTVILVKEPIPPPLRCARIAQVFDSFSSASFFAVSRSSNCMPHSTAQYQRVYLQGVEKTVEIEHNWKQSSWSDIQI</sequence>
<gene>
    <name evidence="1" type="ORF">HCBG_06106</name>
</gene>